<organism evidence="1 2">
    <name type="scientific">Cytobacillus depressus</name>
    <dbReference type="NCBI Taxonomy" id="1602942"/>
    <lineage>
        <taxon>Bacteria</taxon>
        <taxon>Bacillati</taxon>
        <taxon>Bacillota</taxon>
        <taxon>Bacilli</taxon>
        <taxon>Bacillales</taxon>
        <taxon>Bacillaceae</taxon>
        <taxon>Cytobacillus</taxon>
    </lineage>
</organism>
<comment type="caution">
    <text evidence="1">The sequence shown here is derived from an EMBL/GenBank/DDBJ whole genome shotgun (WGS) entry which is preliminary data.</text>
</comment>
<protein>
    <recommendedName>
        <fullName evidence="3">Cell-wall binding lipoprotein</fullName>
    </recommendedName>
</protein>
<sequence length="220" mass="26036">MSNKSSLLLVCMIVVFILSGCLNEQNPIEKVYEVLEKVVESEQAFEEQQEPLIELEKKEKKIYDQIISLGMKEFPEVSKLSDEATVIVDDRKKHILKEHESIKASEKEFRALTEIIDEIDEPEQKEKSQKLFDIMIERYAIYDDLFQHYSKALELDKQLYSMFKNKDINLMDIDEQITKINEVYGKIIEANERFNEKTKEYNDTKLSFYKESGLNVKWKE</sequence>
<dbReference type="InterPro" id="IPR036785">
    <property type="entry name" value="YkyA-like_sf"/>
</dbReference>
<accession>A0A6L3V8G8</accession>
<gene>
    <name evidence="1" type="ORF">F7731_06965</name>
</gene>
<dbReference type="SUPFAM" id="SSF140423">
    <property type="entry name" value="MW0975(SA0943)-like"/>
    <property type="match status" value="1"/>
</dbReference>
<dbReference type="InterPro" id="IPR019454">
    <property type="entry name" value="Lipoprot_YkyA-like"/>
</dbReference>
<dbReference type="Proteomes" id="UP000481030">
    <property type="component" value="Unassembled WGS sequence"/>
</dbReference>
<dbReference type="RefSeq" id="WP_151534422.1">
    <property type="nucleotide sequence ID" value="NZ_WBOS01000002.1"/>
</dbReference>
<evidence type="ECO:0000313" key="2">
    <source>
        <dbReference type="Proteomes" id="UP000481030"/>
    </source>
</evidence>
<dbReference type="Gene3D" id="1.20.120.570">
    <property type="entry name" value="YkyA-like"/>
    <property type="match status" value="1"/>
</dbReference>
<dbReference type="AlphaFoldDB" id="A0A6L3V8G8"/>
<name>A0A6L3V8G8_9BACI</name>
<dbReference type="PROSITE" id="PS51257">
    <property type="entry name" value="PROKAR_LIPOPROTEIN"/>
    <property type="match status" value="1"/>
</dbReference>
<dbReference type="EMBL" id="WBOS01000002">
    <property type="protein sequence ID" value="KAB2337727.1"/>
    <property type="molecule type" value="Genomic_DNA"/>
</dbReference>
<evidence type="ECO:0008006" key="3">
    <source>
        <dbReference type="Google" id="ProtNLM"/>
    </source>
</evidence>
<dbReference type="OrthoDB" id="2576511at2"/>
<evidence type="ECO:0000313" key="1">
    <source>
        <dbReference type="EMBL" id="KAB2337727.1"/>
    </source>
</evidence>
<keyword evidence="2" id="KW-1185">Reference proteome</keyword>
<dbReference type="Pfam" id="PF10368">
    <property type="entry name" value="YkyA"/>
    <property type="match status" value="1"/>
</dbReference>
<reference evidence="1 2" key="1">
    <citation type="journal article" date="2016" name="Antonie Van Leeuwenhoek">
        <title>Bacillus depressus sp. nov., isolated from soil of a sunflower field.</title>
        <authorList>
            <person name="Wei X."/>
            <person name="Xin D."/>
            <person name="Xin Y."/>
            <person name="Zhang H."/>
            <person name="Wang T."/>
            <person name="Zhang J."/>
        </authorList>
    </citation>
    <scope>NUCLEOTIDE SEQUENCE [LARGE SCALE GENOMIC DNA]</scope>
    <source>
        <strain evidence="1 2">BZ1</strain>
    </source>
</reference>
<proteinExistence type="predicted"/>